<proteinExistence type="predicted"/>
<gene>
    <name evidence="2" type="ORF">BD626DRAFT_532765</name>
</gene>
<sequence>MTMGRDSAVKNAEVTAVGMQAQPHRRGPHTLLAITTFARQFFSATSGAHASCAACLCSKINDAPRFTTPGKEPTRALLTIQPSCCLAAQRSTRAPAYSLLSLPNITHTIWHPHALLNALILGLLYLRYRMVTLPRAENTGCMYNV</sequence>
<reference evidence="2 3" key="1">
    <citation type="journal article" date="2019" name="New Phytol.">
        <title>Comparative genomics reveals unique wood-decay strategies and fruiting body development in the Schizophyllaceae.</title>
        <authorList>
            <person name="Almasi E."/>
            <person name="Sahu N."/>
            <person name="Krizsan K."/>
            <person name="Balint B."/>
            <person name="Kovacs G.M."/>
            <person name="Kiss B."/>
            <person name="Cseklye J."/>
            <person name="Drula E."/>
            <person name="Henrissat B."/>
            <person name="Nagy I."/>
            <person name="Chovatia M."/>
            <person name="Adam C."/>
            <person name="LaButti K."/>
            <person name="Lipzen A."/>
            <person name="Riley R."/>
            <person name="Grigoriev I.V."/>
            <person name="Nagy L.G."/>
        </authorList>
    </citation>
    <scope>NUCLEOTIDE SEQUENCE [LARGE SCALE GENOMIC DNA]</scope>
    <source>
        <strain evidence="2 3">NL-1724</strain>
    </source>
</reference>
<evidence type="ECO:0000313" key="3">
    <source>
        <dbReference type="Proteomes" id="UP000320762"/>
    </source>
</evidence>
<dbReference type="EMBL" id="VDMD01000001">
    <property type="protein sequence ID" value="TRM68847.1"/>
    <property type="molecule type" value="Genomic_DNA"/>
</dbReference>
<evidence type="ECO:0000256" key="1">
    <source>
        <dbReference type="SAM" id="Phobius"/>
    </source>
</evidence>
<evidence type="ECO:0000313" key="2">
    <source>
        <dbReference type="EMBL" id="TRM68847.1"/>
    </source>
</evidence>
<comment type="caution">
    <text evidence="2">The sequence shown here is derived from an EMBL/GenBank/DDBJ whole genome shotgun (WGS) entry which is preliminary data.</text>
</comment>
<organism evidence="2 3">
    <name type="scientific">Schizophyllum amplum</name>
    <dbReference type="NCBI Taxonomy" id="97359"/>
    <lineage>
        <taxon>Eukaryota</taxon>
        <taxon>Fungi</taxon>
        <taxon>Dikarya</taxon>
        <taxon>Basidiomycota</taxon>
        <taxon>Agaricomycotina</taxon>
        <taxon>Agaricomycetes</taxon>
        <taxon>Agaricomycetidae</taxon>
        <taxon>Agaricales</taxon>
        <taxon>Schizophyllaceae</taxon>
        <taxon>Schizophyllum</taxon>
    </lineage>
</organism>
<feature type="transmembrane region" description="Helical" evidence="1">
    <location>
        <begin position="109"/>
        <end position="126"/>
    </location>
</feature>
<dbReference type="AlphaFoldDB" id="A0A550CVM6"/>
<keyword evidence="1" id="KW-1133">Transmembrane helix</keyword>
<name>A0A550CVM6_9AGAR</name>
<accession>A0A550CVM6</accession>
<protein>
    <submittedName>
        <fullName evidence="2">Uncharacterized protein</fullName>
    </submittedName>
</protein>
<dbReference type="Proteomes" id="UP000320762">
    <property type="component" value="Unassembled WGS sequence"/>
</dbReference>
<keyword evidence="3" id="KW-1185">Reference proteome</keyword>
<keyword evidence="1" id="KW-0472">Membrane</keyword>
<keyword evidence="1" id="KW-0812">Transmembrane</keyword>